<organism evidence="3 4">
    <name type="scientific">Clostridium innocuum</name>
    <dbReference type="NCBI Taxonomy" id="1522"/>
    <lineage>
        <taxon>Bacteria</taxon>
        <taxon>Bacillati</taxon>
        <taxon>Bacillota</taxon>
        <taxon>Clostridia</taxon>
        <taxon>Eubacteriales</taxon>
        <taxon>Clostridiaceae</taxon>
        <taxon>Clostridium</taxon>
    </lineage>
</organism>
<dbReference type="InterPro" id="IPR002901">
    <property type="entry name" value="MGlyc_endo_b_GlcNAc-like_dom"/>
</dbReference>
<dbReference type="EMBL" id="QVEV01000036">
    <property type="protein sequence ID" value="RGC11431.1"/>
    <property type="molecule type" value="Genomic_DNA"/>
</dbReference>
<evidence type="ECO:0000256" key="1">
    <source>
        <dbReference type="ARBA" id="ARBA00022801"/>
    </source>
</evidence>
<accession>A0A3E2VLC5</accession>
<dbReference type="InterPro" id="IPR051056">
    <property type="entry name" value="Glycosyl_Hydrolase_73"/>
</dbReference>
<protein>
    <submittedName>
        <fullName evidence="3">Mannosyl-glycoprotein endo-beta-N-acetylglucosamidase</fullName>
    </submittedName>
</protein>
<sequence>MKKNVRRRKKKKNNRYIPILASGLLIALTIVAASWFFSARRTYTVVIMRDGTEQPYAQYHSLAQAKEEMLAQTKRAEKQNAGIRYKDKLIAIGYGVVQFQRKDCTINTSYRMAKSDETGYTNGCYGNDAAFVDISDDGSEVRFRQAGVDGWVAIDAVTLHNYYDENDVTSINYYTVTSHLLTHKITTNITGASYASELSMGEIKLKDHAYYSYDGHYFYTAFEDMIDDYRKERQEGAANKEAFYNYYQFLPHRSISHYTADDINWYVENYLGFTSSSQSLLYNSGAWFMEAQKRYGTNAIMMFALAMNESDFGRSAIAREKNNLFGHAAYDDSPTQSASGYTSVKDSILVHAEKYLQNSYLNPLSDLYHGGFFGDKAGGMNVRYASDPYWGEKAADFYRTFDMVMQQKDQNIPYLVSEQPLTVYSSKTKTTVLYKAEAVPCSQLILKQEKGWIKVRSDGPVNKGKLQKNSSSYSPKNAYGFVQEDLTNPVRILQ</sequence>
<keyword evidence="1" id="KW-0378">Hydrolase</keyword>
<gene>
    <name evidence="3" type="ORF">DXA38_18175</name>
</gene>
<dbReference type="OrthoDB" id="9816557at2"/>
<evidence type="ECO:0000313" key="3">
    <source>
        <dbReference type="EMBL" id="RGC11431.1"/>
    </source>
</evidence>
<dbReference type="Gene3D" id="1.10.530.10">
    <property type="match status" value="1"/>
</dbReference>
<dbReference type="GO" id="GO:0004040">
    <property type="term" value="F:amidase activity"/>
    <property type="evidence" value="ECO:0007669"/>
    <property type="project" value="InterPro"/>
</dbReference>
<comment type="caution">
    <text evidence="3">The sequence shown here is derived from an EMBL/GenBank/DDBJ whole genome shotgun (WGS) entry which is preliminary data.</text>
</comment>
<evidence type="ECO:0000259" key="2">
    <source>
        <dbReference type="SMART" id="SM00047"/>
    </source>
</evidence>
<proteinExistence type="predicted"/>
<feature type="domain" description="Mannosyl-glycoprotein endo-beta-N-acetylglucosamidase-like" evidence="2">
    <location>
        <begin position="273"/>
        <end position="409"/>
    </location>
</feature>
<dbReference type="Proteomes" id="UP000260025">
    <property type="component" value="Unassembled WGS sequence"/>
</dbReference>
<dbReference type="Pfam" id="PF01832">
    <property type="entry name" value="Glucosaminidase"/>
    <property type="match status" value="1"/>
</dbReference>
<dbReference type="SMART" id="SM00047">
    <property type="entry name" value="LYZ2"/>
    <property type="match status" value="1"/>
</dbReference>
<dbReference type="PANTHER" id="PTHR33308">
    <property type="entry name" value="PEPTIDOGLYCAN HYDROLASE FLGJ"/>
    <property type="match status" value="1"/>
</dbReference>
<name>A0A3E2VLC5_CLOIN</name>
<dbReference type="AlphaFoldDB" id="A0A3E2VLC5"/>
<dbReference type="RefSeq" id="WP_117444432.1">
    <property type="nucleotide sequence ID" value="NZ_JAJFEN010000045.1"/>
</dbReference>
<dbReference type="PANTHER" id="PTHR33308:SF9">
    <property type="entry name" value="PEPTIDOGLYCAN HYDROLASE FLGJ"/>
    <property type="match status" value="1"/>
</dbReference>
<evidence type="ECO:0000313" key="4">
    <source>
        <dbReference type="Proteomes" id="UP000260025"/>
    </source>
</evidence>
<reference evidence="3 4" key="1">
    <citation type="submission" date="2018-08" db="EMBL/GenBank/DDBJ databases">
        <title>A genome reference for cultivated species of the human gut microbiota.</title>
        <authorList>
            <person name="Zou Y."/>
            <person name="Xue W."/>
            <person name="Luo G."/>
        </authorList>
    </citation>
    <scope>NUCLEOTIDE SEQUENCE [LARGE SCALE GENOMIC DNA]</scope>
    <source>
        <strain evidence="3 4">OF01-2LB</strain>
    </source>
</reference>